<name>A0A4Q4ZCP0_9ACTN</name>
<protein>
    <recommendedName>
        <fullName evidence="5">WD40 repeat domain-containing protein</fullName>
    </recommendedName>
</protein>
<keyword evidence="4" id="KW-1185">Reference proteome</keyword>
<sequence>MRRWYAAAAVLLLLAAGCSGDGSGDGSREPDGPTTGSGPTSAATDSPTGPVAGSPTGTATAEPTAALLDWRPLGKPDSGTWTRGEDWTMRVADGGTSVRFDGPAAGGSYRPGPGRHVVDAFLDGDRAVLVSQDRLEEKPLDLVVLDLPSGDRVGRVTDPRPGTGGSVAYGEGTLVYSSFRPGGAFCLAAYDVEAGRGEKGYCAPRRHGFSNASISPAGTGLMTFDARRPVSCRTLTSVTGATATPLPGVPDCKGWDVLLTDGGAVWSTVPKEQRVEAGQFYATTGDTVTALGPGTTGTLLWCGDSAYFVRDAQKDLDKARLMRWTPDGELQVVYESSGEGEAFLAAPACADGILTVRSFAEGGDEQVWATAPG</sequence>
<dbReference type="EMBL" id="SDKM01000017">
    <property type="protein sequence ID" value="RYP85365.1"/>
    <property type="molecule type" value="Genomic_DNA"/>
</dbReference>
<gene>
    <name evidence="3" type="ORF">EKO23_12850</name>
</gene>
<feature type="chain" id="PRO_5039069572" description="WD40 repeat domain-containing protein" evidence="2">
    <location>
        <begin position="21"/>
        <end position="373"/>
    </location>
</feature>
<dbReference type="Proteomes" id="UP000295198">
    <property type="component" value="Unassembled WGS sequence"/>
</dbReference>
<comment type="caution">
    <text evidence="3">The sequence shown here is derived from an EMBL/GenBank/DDBJ whole genome shotgun (WGS) entry which is preliminary data.</text>
</comment>
<evidence type="ECO:0000256" key="2">
    <source>
        <dbReference type="SAM" id="SignalP"/>
    </source>
</evidence>
<dbReference type="AlphaFoldDB" id="A0A4Q4ZCP0"/>
<evidence type="ECO:0008006" key="5">
    <source>
        <dbReference type="Google" id="ProtNLM"/>
    </source>
</evidence>
<dbReference type="OrthoDB" id="3775364at2"/>
<feature type="compositionally biased region" description="Polar residues" evidence="1">
    <location>
        <begin position="34"/>
        <end position="47"/>
    </location>
</feature>
<feature type="signal peptide" evidence="2">
    <location>
        <begin position="1"/>
        <end position="20"/>
    </location>
</feature>
<accession>A0A4Q4ZCP0</accession>
<evidence type="ECO:0000256" key="1">
    <source>
        <dbReference type="SAM" id="MobiDB-lite"/>
    </source>
</evidence>
<evidence type="ECO:0000313" key="3">
    <source>
        <dbReference type="EMBL" id="RYP85365.1"/>
    </source>
</evidence>
<evidence type="ECO:0000313" key="4">
    <source>
        <dbReference type="Proteomes" id="UP000295198"/>
    </source>
</evidence>
<keyword evidence="2" id="KW-0732">Signal</keyword>
<feature type="region of interest" description="Disordered" evidence="1">
    <location>
        <begin position="20"/>
        <end position="60"/>
    </location>
</feature>
<proteinExistence type="predicted"/>
<dbReference type="PROSITE" id="PS51257">
    <property type="entry name" value="PROKAR_LIPOPROTEIN"/>
    <property type="match status" value="1"/>
</dbReference>
<reference evidence="3 4" key="1">
    <citation type="submission" date="2019-01" db="EMBL/GenBank/DDBJ databases">
        <title>Nocardioides guangzhouensis sp. nov., an actinobacterium isolated from soil.</title>
        <authorList>
            <person name="Fu Y."/>
            <person name="Cai Y."/>
            <person name="Lin Z."/>
            <person name="Chen P."/>
        </authorList>
    </citation>
    <scope>NUCLEOTIDE SEQUENCE [LARGE SCALE GENOMIC DNA]</scope>
    <source>
        <strain evidence="3 4">130</strain>
    </source>
</reference>
<dbReference type="RefSeq" id="WP_134717879.1">
    <property type="nucleotide sequence ID" value="NZ_SDKM01000017.1"/>
</dbReference>
<organism evidence="3 4">
    <name type="scientific">Nocardioides guangzhouensis</name>
    <dbReference type="NCBI Taxonomy" id="2497878"/>
    <lineage>
        <taxon>Bacteria</taxon>
        <taxon>Bacillati</taxon>
        <taxon>Actinomycetota</taxon>
        <taxon>Actinomycetes</taxon>
        <taxon>Propionibacteriales</taxon>
        <taxon>Nocardioidaceae</taxon>
        <taxon>Nocardioides</taxon>
    </lineage>
</organism>